<dbReference type="EC" id="2.7.1.180" evidence="2"/>
<evidence type="ECO:0000256" key="5">
    <source>
        <dbReference type="ARBA" id="ARBA00022679"/>
    </source>
</evidence>
<dbReference type="Gene3D" id="3.10.520.10">
    <property type="entry name" value="ApbE-like domains"/>
    <property type="match status" value="1"/>
</dbReference>
<dbReference type="EMBL" id="LVVL01000012">
    <property type="protein sequence ID" value="OAN12819.1"/>
    <property type="molecule type" value="Genomic_DNA"/>
</dbReference>
<dbReference type="InterPro" id="IPR003374">
    <property type="entry name" value="ApbE-like_sf"/>
</dbReference>
<evidence type="ECO:0000256" key="3">
    <source>
        <dbReference type="ARBA" id="ARBA00016337"/>
    </source>
</evidence>
<evidence type="ECO:0000256" key="4">
    <source>
        <dbReference type="ARBA" id="ARBA00022630"/>
    </source>
</evidence>
<evidence type="ECO:0000256" key="9">
    <source>
        <dbReference type="ARBA" id="ARBA00031306"/>
    </source>
</evidence>
<gene>
    <name evidence="11" type="ORF">A3783_10895</name>
</gene>
<proteinExistence type="predicted"/>
<evidence type="ECO:0000256" key="1">
    <source>
        <dbReference type="ARBA" id="ARBA00001946"/>
    </source>
</evidence>
<keyword evidence="12" id="KW-1185">Reference proteome</keyword>
<dbReference type="SUPFAM" id="SSF143631">
    <property type="entry name" value="ApbE-like"/>
    <property type="match status" value="1"/>
</dbReference>
<reference evidence="11 12" key="1">
    <citation type="submission" date="2016-03" db="EMBL/GenBank/DDBJ databases">
        <authorList>
            <person name="Cho S.-Y."/>
            <person name="Lim S."/>
            <person name="Kim H."/>
            <person name="Soh E.H."/>
            <person name="Moon J.S."/>
        </authorList>
    </citation>
    <scope>NUCLEOTIDE SEQUENCE [LARGE SCALE GENOMIC DNA]</scope>
    <source>
        <strain evidence="11 12">KCTC 3810</strain>
    </source>
</reference>
<dbReference type="PANTHER" id="PTHR30040">
    <property type="entry name" value="THIAMINE BIOSYNTHESIS LIPOPROTEIN APBE"/>
    <property type="match status" value="1"/>
</dbReference>
<keyword evidence="8" id="KW-0460">Magnesium</keyword>
<dbReference type="Pfam" id="PF02424">
    <property type="entry name" value="ApbE"/>
    <property type="match status" value="1"/>
</dbReference>
<evidence type="ECO:0000313" key="12">
    <source>
        <dbReference type="Proteomes" id="UP000078447"/>
    </source>
</evidence>
<evidence type="ECO:0000256" key="2">
    <source>
        <dbReference type="ARBA" id="ARBA00011955"/>
    </source>
</evidence>
<evidence type="ECO:0000313" key="11">
    <source>
        <dbReference type="EMBL" id="OAN12819.1"/>
    </source>
</evidence>
<dbReference type="PANTHER" id="PTHR30040:SF2">
    <property type="entry name" value="FAD:PROTEIN FMN TRANSFERASE"/>
    <property type="match status" value="1"/>
</dbReference>
<keyword evidence="5" id="KW-0808">Transferase</keyword>
<accession>A0ABX2V7A8</accession>
<comment type="caution">
    <text evidence="11">The sequence shown here is derived from an EMBL/GenBank/DDBJ whole genome shotgun (WGS) entry which is preliminary data.</text>
</comment>
<protein>
    <recommendedName>
        <fullName evidence="3">FAD:protein FMN transferase</fullName>
        <ecNumber evidence="2">2.7.1.180</ecNumber>
    </recommendedName>
    <alternativeName>
        <fullName evidence="9">Flavin transferase</fullName>
    </alternativeName>
</protein>
<evidence type="ECO:0000256" key="10">
    <source>
        <dbReference type="ARBA" id="ARBA00048540"/>
    </source>
</evidence>
<comment type="cofactor">
    <cofactor evidence="1">
        <name>Mg(2+)</name>
        <dbReference type="ChEBI" id="CHEBI:18420"/>
    </cofactor>
</comment>
<keyword evidence="6" id="KW-0479">Metal-binding</keyword>
<dbReference type="InterPro" id="IPR024932">
    <property type="entry name" value="ApbE"/>
</dbReference>
<comment type="catalytic activity">
    <reaction evidence="10">
        <text>L-threonyl-[protein] + FAD = FMN-L-threonyl-[protein] + AMP + H(+)</text>
        <dbReference type="Rhea" id="RHEA:36847"/>
        <dbReference type="Rhea" id="RHEA-COMP:11060"/>
        <dbReference type="Rhea" id="RHEA-COMP:11061"/>
        <dbReference type="ChEBI" id="CHEBI:15378"/>
        <dbReference type="ChEBI" id="CHEBI:30013"/>
        <dbReference type="ChEBI" id="CHEBI:57692"/>
        <dbReference type="ChEBI" id="CHEBI:74257"/>
        <dbReference type="ChEBI" id="CHEBI:456215"/>
        <dbReference type="EC" id="2.7.1.180"/>
    </reaction>
</comment>
<dbReference type="Proteomes" id="UP000078447">
    <property type="component" value="Unassembled WGS sequence"/>
</dbReference>
<keyword evidence="7" id="KW-0274">FAD</keyword>
<evidence type="ECO:0000256" key="8">
    <source>
        <dbReference type="ARBA" id="ARBA00022842"/>
    </source>
</evidence>
<evidence type="ECO:0000256" key="6">
    <source>
        <dbReference type="ARBA" id="ARBA00022723"/>
    </source>
</evidence>
<sequence length="297" mass="33718">MNRQLYAMHNTIRFVTDQPITEDEWQTIEQFFQYVDRQWSRFDPASEVSRLNGLMVGESLSVSLPLARLLQRAIRYFEQTEQYFSPFLLEQQQANGYDRSFPFQRGVESLRFESPPESSPFVVEGCDVTRVSHGTIDLGGIGKGAAAMLAAQRLRKKQPRGLIEAGGDVIVWSDTQPWKVAITDPQTEQAIAEVQLRQGAIATSNRVYRSWKVGQRTNHHLLSGKTGRPIETDVVQVTASAPQLYEAEVMTKLAFQMTEAERQDKLFKWFPKGRLLLMDESGKMVVEEKGGQSIWTG</sequence>
<keyword evidence="4" id="KW-0285">Flavoprotein</keyword>
<name>A0ABX2V7A8_9BACL</name>
<dbReference type="RefSeq" id="WP_028105434.1">
    <property type="nucleotide sequence ID" value="NZ_LVVL01000012.1"/>
</dbReference>
<organism evidence="11 12">
    <name type="scientific">Exiguobacterium undae</name>
    <dbReference type="NCBI Taxonomy" id="169177"/>
    <lineage>
        <taxon>Bacteria</taxon>
        <taxon>Bacillati</taxon>
        <taxon>Bacillota</taxon>
        <taxon>Bacilli</taxon>
        <taxon>Bacillales</taxon>
        <taxon>Bacillales Family XII. Incertae Sedis</taxon>
        <taxon>Exiguobacterium</taxon>
    </lineage>
</organism>
<evidence type="ECO:0000256" key="7">
    <source>
        <dbReference type="ARBA" id="ARBA00022827"/>
    </source>
</evidence>